<dbReference type="EMBL" id="QVLV01000016">
    <property type="protein sequence ID" value="RGE57320.1"/>
    <property type="molecule type" value="Genomic_DNA"/>
</dbReference>
<comment type="caution">
    <text evidence="10">The sequence shown here is derived from an EMBL/GenBank/DDBJ whole genome shotgun (WGS) entry which is preliminary data.</text>
</comment>
<reference evidence="10 12" key="1">
    <citation type="submission" date="2018-08" db="EMBL/GenBank/DDBJ databases">
        <title>A genome reference for cultivated species of the human gut microbiota.</title>
        <authorList>
            <person name="Zou Y."/>
            <person name="Xue W."/>
            <person name="Luo G."/>
        </authorList>
    </citation>
    <scope>NUCLEOTIDE SEQUENCE [LARGE SCALE GENOMIC DNA]</scope>
    <source>
        <strain evidence="10 12">AF26-4BH</strain>
        <strain evidence="9">TF05-5AC</strain>
    </source>
</reference>
<evidence type="ECO:0000313" key="9">
    <source>
        <dbReference type="EMBL" id="RGE57320.1"/>
    </source>
</evidence>
<evidence type="ECO:0000313" key="10">
    <source>
        <dbReference type="EMBL" id="RGE72097.1"/>
    </source>
</evidence>
<dbReference type="Pfam" id="PF12833">
    <property type="entry name" value="HTH_18"/>
    <property type="match status" value="1"/>
</dbReference>
<feature type="domain" description="HTH araC/xylS-type" evidence="7">
    <location>
        <begin position="415"/>
        <end position="513"/>
    </location>
</feature>
<evidence type="ECO:0000256" key="4">
    <source>
        <dbReference type="ARBA" id="ARBA00023163"/>
    </source>
</evidence>
<dbReference type="InterPro" id="IPR018060">
    <property type="entry name" value="HTH_AraC"/>
</dbReference>
<evidence type="ECO:0000256" key="3">
    <source>
        <dbReference type="ARBA" id="ARBA00023125"/>
    </source>
</evidence>
<dbReference type="InterPro" id="IPR020449">
    <property type="entry name" value="Tscrpt_reg_AraC-type_HTH"/>
</dbReference>
<dbReference type="GO" id="GO:0003700">
    <property type="term" value="F:DNA-binding transcription factor activity"/>
    <property type="evidence" value="ECO:0007669"/>
    <property type="project" value="InterPro"/>
</dbReference>
<dbReference type="CDD" id="cd17536">
    <property type="entry name" value="REC_YesN-like"/>
    <property type="match status" value="1"/>
</dbReference>
<feature type="domain" description="Response regulatory" evidence="8">
    <location>
        <begin position="6"/>
        <end position="123"/>
    </location>
</feature>
<evidence type="ECO:0000256" key="5">
    <source>
        <dbReference type="ARBA" id="ARBA00024867"/>
    </source>
</evidence>
<evidence type="ECO:0000259" key="7">
    <source>
        <dbReference type="PROSITE" id="PS01124"/>
    </source>
</evidence>
<dbReference type="PROSITE" id="PS01124">
    <property type="entry name" value="HTH_ARAC_FAMILY_2"/>
    <property type="match status" value="1"/>
</dbReference>
<evidence type="ECO:0000256" key="2">
    <source>
        <dbReference type="ARBA" id="ARBA00023015"/>
    </source>
</evidence>
<accession>A0A3E3IYD4</accession>
<dbReference type="GO" id="GO:0043565">
    <property type="term" value="F:sequence-specific DNA binding"/>
    <property type="evidence" value="ECO:0007669"/>
    <property type="project" value="InterPro"/>
</dbReference>
<dbReference type="PRINTS" id="PR00032">
    <property type="entry name" value="HTHARAC"/>
</dbReference>
<evidence type="ECO:0000256" key="6">
    <source>
        <dbReference type="PROSITE-ProRule" id="PRU00169"/>
    </source>
</evidence>
<dbReference type="SUPFAM" id="SSF46689">
    <property type="entry name" value="Homeodomain-like"/>
    <property type="match status" value="2"/>
</dbReference>
<dbReference type="InterPro" id="IPR001789">
    <property type="entry name" value="Sig_transdc_resp-reg_receiver"/>
</dbReference>
<protein>
    <recommendedName>
        <fullName evidence="1">Stage 0 sporulation protein A homolog</fullName>
    </recommendedName>
</protein>
<dbReference type="PANTHER" id="PTHR43280">
    <property type="entry name" value="ARAC-FAMILY TRANSCRIPTIONAL REGULATOR"/>
    <property type="match status" value="1"/>
</dbReference>
<dbReference type="Proteomes" id="UP000260812">
    <property type="component" value="Unassembled WGS sequence"/>
</dbReference>
<sequence length="515" mass="60755">MKRKIGVLIVDDEVLVRIGIIHAVAWEENGFEIIGEASDGESCLQMARKYQPDLIVLDINMPGMNGLQVLNRLKEEGYSGKVIMLTCYEEFEYVREALRGGADDYVLKSNLNESSILSAILRLDFNRRPEEEEPRNRKMMAEKYLRQKIEGFSFGETQELTFRTSCFCAIAGKIRDMEKIERRYEQKGMELFYRSFYSILEQALQHYQEYDVIQYTKETVGIFISFSDTGSMQEIHMRVRRLIPHIYNIVQNYLDLDMIIGVSSLHYGEEKIREAWNQAYRMLDRSFFDKKTVYFYEDLRDYYLKAGEFDGKLTEIENSLKECVVDGKTEEIRERMQEYFEEIRNGKIAEPQRIRVFCQDIVKLLQAQERNWQDAQILEILQKQESLEEMESQVYIWLDSVIPEKTDQSTNWLVRRACDYIREHYRQDISLSDIAAYLELSESYASRIFNKHMGKNIPAYINQLRIEEARELLKNTNKKIYEVATEVGYTSTTAFHMAFKKQEGITPIEYRNQGS</sequence>
<dbReference type="EMBL" id="QVLU01000007">
    <property type="protein sequence ID" value="RGE72097.1"/>
    <property type="molecule type" value="Genomic_DNA"/>
</dbReference>
<dbReference type="Proteomes" id="UP000261166">
    <property type="component" value="Unassembled WGS sequence"/>
</dbReference>
<keyword evidence="2" id="KW-0805">Transcription regulation</keyword>
<dbReference type="GO" id="GO:0000160">
    <property type="term" value="P:phosphorelay signal transduction system"/>
    <property type="evidence" value="ECO:0007669"/>
    <property type="project" value="InterPro"/>
</dbReference>
<evidence type="ECO:0000259" key="8">
    <source>
        <dbReference type="PROSITE" id="PS50110"/>
    </source>
</evidence>
<evidence type="ECO:0000256" key="1">
    <source>
        <dbReference type="ARBA" id="ARBA00018672"/>
    </source>
</evidence>
<feature type="modified residue" description="4-aspartylphosphate" evidence="6">
    <location>
        <position position="58"/>
    </location>
</feature>
<keyword evidence="3 10" id="KW-0238">DNA-binding</keyword>
<evidence type="ECO:0000313" key="12">
    <source>
        <dbReference type="Proteomes" id="UP000261166"/>
    </source>
</evidence>
<keyword evidence="11" id="KW-1185">Reference proteome</keyword>
<keyword evidence="4" id="KW-0804">Transcription</keyword>
<dbReference type="RefSeq" id="WP_025488485.1">
    <property type="nucleotide sequence ID" value="NZ_JBKUNB010000008.1"/>
</dbReference>
<dbReference type="InterPro" id="IPR011006">
    <property type="entry name" value="CheY-like_superfamily"/>
</dbReference>
<name>A0A3E3IYD4_9FIRM</name>
<evidence type="ECO:0000313" key="11">
    <source>
        <dbReference type="Proteomes" id="UP000260812"/>
    </source>
</evidence>
<dbReference type="Gene3D" id="3.40.50.2300">
    <property type="match status" value="1"/>
</dbReference>
<dbReference type="Gene3D" id="1.10.10.60">
    <property type="entry name" value="Homeodomain-like"/>
    <property type="match status" value="2"/>
</dbReference>
<keyword evidence="6" id="KW-0597">Phosphoprotein</keyword>
<dbReference type="GeneID" id="97989071"/>
<dbReference type="Pfam" id="PF00072">
    <property type="entry name" value="Response_reg"/>
    <property type="match status" value="1"/>
</dbReference>
<dbReference type="SMART" id="SM00342">
    <property type="entry name" value="HTH_ARAC"/>
    <property type="match status" value="1"/>
</dbReference>
<dbReference type="PANTHER" id="PTHR43280:SF2">
    <property type="entry name" value="HTH-TYPE TRANSCRIPTIONAL REGULATOR EXSA"/>
    <property type="match status" value="1"/>
</dbReference>
<dbReference type="OrthoDB" id="2990361at2"/>
<organism evidence="10 12">
    <name type="scientific">Eisenbergiella massiliensis</name>
    <dbReference type="NCBI Taxonomy" id="1720294"/>
    <lineage>
        <taxon>Bacteria</taxon>
        <taxon>Bacillati</taxon>
        <taxon>Bacillota</taxon>
        <taxon>Clostridia</taxon>
        <taxon>Lachnospirales</taxon>
        <taxon>Lachnospiraceae</taxon>
        <taxon>Eisenbergiella</taxon>
    </lineage>
</organism>
<proteinExistence type="predicted"/>
<dbReference type="AlphaFoldDB" id="A0A3E3IYD4"/>
<gene>
    <name evidence="10" type="ORF">DWY69_09305</name>
    <name evidence="9" type="ORF">DXC51_19900</name>
</gene>
<dbReference type="InterPro" id="IPR009057">
    <property type="entry name" value="Homeodomain-like_sf"/>
</dbReference>
<comment type="function">
    <text evidence="5">May play the central regulatory role in sporulation. It may be an element of the effector pathway responsible for the activation of sporulation genes in response to nutritional stress. Spo0A may act in concert with spo0H (a sigma factor) to control the expression of some genes that are critical to the sporulation process.</text>
</comment>
<dbReference type="SMART" id="SM00448">
    <property type="entry name" value="REC"/>
    <property type="match status" value="1"/>
</dbReference>
<dbReference type="SUPFAM" id="SSF52172">
    <property type="entry name" value="CheY-like"/>
    <property type="match status" value="1"/>
</dbReference>
<dbReference type="PROSITE" id="PS50110">
    <property type="entry name" value="RESPONSE_REGULATORY"/>
    <property type="match status" value="1"/>
</dbReference>
<dbReference type="PROSITE" id="PS00041">
    <property type="entry name" value="HTH_ARAC_FAMILY_1"/>
    <property type="match status" value="1"/>
</dbReference>
<dbReference type="InterPro" id="IPR018062">
    <property type="entry name" value="HTH_AraC-typ_CS"/>
</dbReference>